<protein>
    <submittedName>
        <fullName evidence="2">Uncharacterized protein</fullName>
    </submittedName>
</protein>
<dbReference type="EMBL" id="JAIGNU010000003">
    <property type="protein sequence ID" value="MBX7502434.1"/>
    <property type="molecule type" value="Genomic_DNA"/>
</dbReference>
<feature type="transmembrane region" description="Helical" evidence="1">
    <location>
        <begin position="191"/>
        <end position="212"/>
    </location>
</feature>
<evidence type="ECO:0000313" key="3">
    <source>
        <dbReference type="Proteomes" id="UP000782554"/>
    </source>
</evidence>
<comment type="caution">
    <text evidence="2">The sequence shown here is derived from an EMBL/GenBank/DDBJ whole genome shotgun (WGS) entry which is preliminary data.</text>
</comment>
<feature type="transmembrane region" description="Helical" evidence="1">
    <location>
        <begin position="134"/>
        <end position="155"/>
    </location>
</feature>
<dbReference type="SUPFAM" id="SSF49373">
    <property type="entry name" value="Invasin/intimin cell-adhesion fragments"/>
    <property type="match status" value="1"/>
</dbReference>
<keyword evidence="1" id="KW-0812">Transmembrane</keyword>
<sequence length="231" mass="23701">MSKTSPPFVNITIRVPTAPDGALLRIVTRFDREGIELRLPLQPILKVSLDAGSIEGWGIGTSTVTVTAGGIDNPAGKIVNLTVDPFGYLSPSSVKLNAAGEATAVLRSESTGMVTVSGSMIGMPASEDRIQFSFPFRTLFASLLGALIGAAIRLVRPGSGPRPGIGALLLSALVGVVIWGAYAVGINLLPFTASVTVGSLLVAVISALGAYFGTGLLDSKPRAEPEAAAED</sequence>
<gene>
    <name evidence="2" type="ORF">K3181_13380</name>
</gene>
<keyword evidence="3" id="KW-1185">Reference proteome</keyword>
<evidence type="ECO:0000313" key="2">
    <source>
        <dbReference type="EMBL" id="MBX7502434.1"/>
    </source>
</evidence>
<reference evidence="2 3" key="1">
    <citation type="submission" date="2021-08" db="EMBL/GenBank/DDBJ databases">
        <title>Comparative Genomics Analysis of the Genus Qipengyuania Reveals Extensive Genetic Diversity and Metabolic Versatility, Including the Description of Fifteen Novel Species.</title>
        <authorList>
            <person name="Liu Y."/>
        </authorList>
    </citation>
    <scope>NUCLEOTIDE SEQUENCE [LARGE SCALE GENOMIC DNA]</scope>
    <source>
        <strain evidence="2 3">YG27</strain>
    </source>
</reference>
<accession>A0ABS7JXV3</accession>
<keyword evidence="1" id="KW-1133">Transmembrane helix</keyword>
<dbReference type="InterPro" id="IPR008964">
    <property type="entry name" value="Invasin/intimin_cell_adhesion"/>
</dbReference>
<name>A0ABS7JXV3_9SPHN</name>
<evidence type="ECO:0000256" key="1">
    <source>
        <dbReference type="SAM" id="Phobius"/>
    </source>
</evidence>
<proteinExistence type="predicted"/>
<dbReference type="RefSeq" id="WP_221603626.1">
    <property type="nucleotide sequence ID" value="NZ_JAIGNU010000003.1"/>
</dbReference>
<feature type="transmembrane region" description="Helical" evidence="1">
    <location>
        <begin position="167"/>
        <end position="185"/>
    </location>
</feature>
<keyword evidence="1" id="KW-0472">Membrane</keyword>
<organism evidence="2 3">
    <name type="scientific">Qipengyuania mesophila</name>
    <dbReference type="NCBI Taxonomy" id="2867246"/>
    <lineage>
        <taxon>Bacteria</taxon>
        <taxon>Pseudomonadati</taxon>
        <taxon>Pseudomonadota</taxon>
        <taxon>Alphaproteobacteria</taxon>
        <taxon>Sphingomonadales</taxon>
        <taxon>Erythrobacteraceae</taxon>
        <taxon>Qipengyuania</taxon>
    </lineage>
</organism>
<dbReference type="Gene3D" id="2.60.40.10">
    <property type="entry name" value="Immunoglobulins"/>
    <property type="match status" value="1"/>
</dbReference>
<dbReference type="InterPro" id="IPR013783">
    <property type="entry name" value="Ig-like_fold"/>
</dbReference>
<dbReference type="Proteomes" id="UP000782554">
    <property type="component" value="Unassembled WGS sequence"/>
</dbReference>